<dbReference type="PROSITE" id="PS00653">
    <property type="entry name" value="GLYCOSYL_HYDROL_F1_2"/>
    <property type="match status" value="1"/>
</dbReference>
<evidence type="ECO:0000256" key="2">
    <source>
        <dbReference type="ARBA" id="ARBA00022801"/>
    </source>
</evidence>
<dbReference type="InterPro" id="IPR017853">
    <property type="entry name" value="GH"/>
</dbReference>
<dbReference type="EMBL" id="JAAIUW010000002">
    <property type="protein sequence ID" value="KAF7840652.1"/>
    <property type="molecule type" value="Genomic_DNA"/>
</dbReference>
<dbReference type="Proteomes" id="UP000634136">
    <property type="component" value="Unassembled WGS sequence"/>
</dbReference>
<protein>
    <submittedName>
        <fullName evidence="5">Beta-glucosidase 46-like</fullName>
    </submittedName>
</protein>
<accession>A0A834XAA5</accession>
<evidence type="ECO:0000256" key="1">
    <source>
        <dbReference type="ARBA" id="ARBA00010838"/>
    </source>
</evidence>
<keyword evidence="2" id="KW-0378">Hydrolase</keyword>
<dbReference type="InterPro" id="IPR033132">
    <property type="entry name" value="GH_1_N_CS"/>
</dbReference>
<keyword evidence="6" id="KW-1185">Reference proteome</keyword>
<comment type="similarity">
    <text evidence="1">Belongs to the glycosyl hydrolase 1 family.</text>
</comment>
<name>A0A834XAA5_9FABA</name>
<dbReference type="PANTHER" id="PTHR10353">
    <property type="entry name" value="GLYCOSYL HYDROLASE"/>
    <property type="match status" value="1"/>
</dbReference>
<comment type="caution">
    <text evidence="5">The sequence shown here is derived from an EMBL/GenBank/DDBJ whole genome shotgun (WGS) entry which is preliminary data.</text>
</comment>
<dbReference type="AlphaFoldDB" id="A0A834XAA5"/>
<organism evidence="5 6">
    <name type="scientific">Senna tora</name>
    <dbReference type="NCBI Taxonomy" id="362788"/>
    <lineage>
        <taxon>Eukaryota</taxon>
        <taxon>Viridiplantae</taxon>
        <taxon>Streptophyta</taxon>
        <taxon>Embryophyta</taxon>
        <taxon>Tracheophyta</taxon>
        <taxon>Spermatophyta</taxon>
        <taxon>Magnoliopsida</taxon>
        <taxon>eudicotyledons</taxon>
        <taxon>Gunneridae</taxon>
        <taxon>Pentapetalae</taxon>
        <taxon>rosids</taxon>
        <taxon>fabids</taxon>
        <taxon>Fabales</taxon>
        <taxon>Fabaceae</taxon>
        <taxon>Caesalpinioideae</taxon>
        <taxon>Cassia clade</taxon>
        <taxon>Senna</taxon>
    </lineage>
</organism>
<dbReference type="PRINTS" id="PR00131">
    <property type="entry name" value="GLHYDRLASE1"/>
</dbReference>
<keyword evidence="4" id="KW-0732">Signal</keyword>
<evidence type="ECO:0000256" key="4">
    <source>
        <dbReference type="SAM" id="SignalP"/>
    </source>
</evidence>
<dbReference type="GO" id="GO:0008422">
    <property type="term" value="F:beta-glucosidase activity"/>
    <property type="evidence" value="ECO:0007669"/>
    <property type="project" value="TreeGrafter"/>
</dbReference>
<feature type="signal peptide" evidence="4">
    <location>
        <begin position="1"/>
        <end position="20"/>
    </location>
</feature>
<reference evidence="5" key="1">
    <citation type="submission" date="2020-09" db="EMBL/GenBank/DDBJ databases">
        <title>Genome-Enabled Discovery of Anthraquinone Biosynthesis in Senna tora.</title>
        <authorList>
            <person name="Kang S.-H."/>
            <person name="Pandey R.P."/>
            <person name="Lee C.-M."/>
            <person name="Sim J.-S."/>
            <person name="Jeong J.-T."/>
            <person name="Choi B.-S."/>
            <person name="Jung M."/>
            <person name="Ginzburg D."/>
            <person name="Zhao K."/>
            <person name="Won S.Y."/>
            <person name="Oh T.-J."/>
            <person name="Yu Y."/>
            <person name="Kim N.-H."/>
            <person name="Lee O.R."/>
            <person name="Lee T.-H."/>
            <person name="Bashyal P."/>
            <person name="Kim T.-S."/>
            <person name="Lee W.-H."/>
            <person name="Kawkins C."/>
            <person name="Kim C.-K."/>
            <person name="Kim J.S."/>
            <person name="Ahn B.O."/>
            <person name="Rhee S.Y."/>
            <person name="Sohng J.K."/>
        </authorList>
    </citation>
    <scope>NUCLEOTIDE SEQUENCE</scope>
    <source>
        <tissue evidence="5">Leaf</tissue>
    </source>
</reference>
<gene>
    <name evidence="5" type="ORF">G2W53_002950</name>
</gene>
<sequence length="990" mass="114185">MQIMKLLLLLCFLLLHTAFSSNLLDQSSFPNDFLFGTSSSAYQYEGAYLADGKGLSNWDVFTHKPGRVVDESNGDIANDQYHRYLEDIHIMESLNVNSYRFSISWARVLPKGRFGEVNMGGINYYNNLIDALLLKGIQPFVTLWHRDIPQEIEERYGSWLSPESQKDFMHYAETCFKYFGDRVKYWATLNEPDMYVTNAYRFGVYPPARCSAYFGNCTKGDSQKEPYVVAHNMILSHAAAVHIYRTKYQKEQGGKIGISLHVDWYEPYRDCIADKLAVQRAQAFTVFWFTDPIILGKYPKEMEESLGNILPKFSSNEKKKLKQAGLDFIGINYYSTYYIKDCLHSKCEPGPGITRTEGSIQSGTEKNGIPLGKRTSINWLTDYPIGFNKILNYLKDKYSNTPMIITENGYGDIAELNSNEDLNLNDSNRIHYMEGHLDALKEAIRNGTDVRGYFVWSLLDNFEWISGFTNNFGLCYVDRTTMKRIPRLSASWYKNFIQTNTKKEKLQLLNYEGAYLADGKGLSNWDVFTHKPGRVVDESNGDIANDQYHRYLEDIDIMESLNVNSYRFSISWARVLPKGRFGEVNMGGINYYNNLIDALLLKGIQPFVTLWHRDIPQEIEERYGSWLSPESQKDFMHYAETCFKYFGDRVKYWATLNEPDIFVINAYRFGIYPPARCSAYFGNCTKGDSQKEPYVVAHNMILSHAAAVHIYRTKYQKEQGGKIGISLHVDWYEPYRDCIADKLAVQRAQAFTVFWFTDPIILGKYPKEMEETLGNILPKFSSNEKEKLKQAGLDFIGINYYSAYYIKDCLYSKCEPGPGITLTEGSIQSSTEKNGVPLGKRTSLDWLIDYPIGFNKILTYLKDKYNNTPMIITENGYGDIAEPNSTEDLQLNDSNRIHYMEGHLDALKEAIRNGTDVRGYFVWSLLDSFEWIYGYTNNFGLCYVDRTTMKRIPRLSASWYKNFIQTNTKKEKLQLLNVEKGFNTKKRSVS</sequence>
<dbReference type="InterPro" id="IPR001360">
    <property type="entry name" value="Glyco_hydro_1"/>
</dbReference>
<feature type="chain" id="PRO_5032953776" evidence="4">
    <location>
        <begin position="21"/>
        <end position="990"/>
    </location>
</feature>
<dbReference type="SUPFAM" id="SSF51445">
    <property type="entry name" value="(Trans)glycosidases"/>
    <property type="match status" value="2"/>
</dbReference>
<dbReference type="PANTHER" id="PTHR10353:SF213">
    <property type="entry name" value="BETA-GLUCOSIDASE 45-RELATED"/>
    <property type="match status" value="1"/>
</dbReference>
<dbReference type="Pfam" id="PF00232">
    <property type="entry name" value="Glyco_hydro_1"/>
    <property type="match status" value="2"/>
</dbReference>
<dbReference type="OrthoDB" id="65569at2759"/>
<evidence type="ECO:0000313" key="6">
    <source>
        <dbReference type="Proteomes" id="UP000634136"/>
    </source>
</evidence>
<dbReference type="FunFam" id="3.20.20.80:FF:000020">
    <property type="entry name" value="Beta-glucosidase 12"/>
    <property type="match status" value="2"/>
</dbReference>
<dbReference type="Gene3D" id="3.20.20.80">
    <property type="entry name" value="Glycosidases"/>
    <property type="match status" value="2"/>
</dbReference>
<evidence type="ECO:0000256" key="3">
    <source>
        <dbReference type="ARBA" id="ARBA00023295"/>
    </source>
</evidence>
<keyword evidence="3" id="KW-0326">Glycosidase</keyword>
<proteinExistence type="inferred from homology"/>
<dbReference type="GO" id="GO:0005975">
    <property type="term" value="P:carbohydrate metabolic process"/>
    <property type="evidence" value="ECO:0007669"/>
    <property type="project" value="InterPro"/>
</dbReference>
<evidence type="ECO:0000313" key="5">
    <source>
        <dbReference type="EMBL" id="KAF7840652.1"/>
    </source>
</evidence>